<keyword evidence="3" id="KW-0677">Repeat</keyword>
<dbReference type="GO" id="GO:0000724">
    <property type="term" value="P:double-strand break repair via homologous recombination"/>
    <property type="evidence" value="ECO:0007669"/>
    <property type="project" value="TreeGrafter"/>
</dbReference>
<dbReference type="PANTHER" id="PTHR19862:SF14">
    <property type="entry name" value="WD REPEAT-CONTAINING PROTEIN 48"/>
    <property type="match status" value="1"/>
</dbReference>
<dbReference type="InterPro" id="IPR015943">
    <property type="entry name" value="WD40/YVTN_repeat-like_dom_sf"/>
</dbReference>
<dbReference type="InterPro" id="IPR036322">
    <property type="entry name" value="WD40_repeat_dom_sf"/>
</dbReference>
<accession>A0A1Y2BVJ6</accession>
<dbReference type="Proteomes" id="UP000193642">
    <property type="component" value="Unassembled WGS sequence"/>
</dbReference>
<name>A0A1Y2BVJ6_9FUNG</name>
<dbReference type="PROSITE" id="PS50082">
    <property type="entry name" value="WD_REPEATS_2"/>
    <property type="match status" value="4"/>
</dbReference>
<evidence type="ECO:0000256" key="3">
    <source>
        <dbReference type="ARBA" id="ARBA00022737"/>
    </source>
</evidence>
<dbReference type="CDD" id="cd00200">
    <property type="entry name" value="WD40"/>
    <property type="match status" value="1"/>
</dbReference>
<dbReference type="InterPro" id="IPR021772">
    <property type="entry name" value="WDR48/Bun107"/>
</dbReference>
<evidence type="ECO:0000313" key="7">
    <source>
        <dbReference type="Proteomes" id="UP000193642"/>
    </source>
</evidence>
<dbReference type="PROSITE" id="PS50294">
    <property type="entry name" value="WD_REPEATS_REGION"/>
    <property type="match status" value="3"/>
</dbReference>
<dbReference type="InterPro" id="IPR001680">
    <property type="entry name" value="WD40_rpt"/>
</dbReference>
<dbReference type="Pfam" id="PF11816">
    <property type="entry name" value="DUF3337"/>
    <property type="match status" value="1"/>
</dbReference>
<comment type="similarity">
    <text evidence="1">Belongs to the WD repeat WDR48 family.</text>
</comment>
<gene>
    <name evidence="6" type="ORF">BCR33DRAFT_741287</name>
</gene>
<feature type="region of interest" description="Disordered" evidence="5">
    <location>
        <begin position="503"/>
        <end position="529"/>
    </location>
</feature>
<feature type="region of interest" description="Disordered" evidence="5">
    <location>
        <begin position="1181"/>
        <end position="1211"/>
    </location>
</feature>
<evidence type="ECO:0000256" key="5">
    <source>
        <dbReference type="SAM" id="MobiDB-lite"/>
    </source>
</evidence>
<dbReference type="AlphaFoldDB" id="A0A1Y2BVJ6"/>
<proteinExistence type="inferred from homology"/>
<dbReference type="Pfam" id="PF00400">
    <property type="entry name" value="WD40"/>
    <property type="match status" value="5"/>
</dbReference>
<feature type="repeat" description="WD" evidence="4">
    <location>
        <begin position="382"/>
        <end position="423"/>
    </location>
</feature>
<sequence>MTAAPPSESTTKALTTLCANTITSMVLNEQVSASPTTLVSIAGTTGTVESGFLYNINKMSSNNAKKQRVSYTLASANEPATTHSSGVNGLALDFVSPSAVLYSGGRDARVHAWDVKMDFASLRENIDANVVPSNQTHSIKSIHNLTFDSDSQDDLIKTTLKSNSSSNYKKFSVLSDHISIPPRAANQSQSDNQLNQQENIAPPQSLPLKQSSLLHQQIINSSSTARSVSFRDQLSVASDTLLVSLVPVLRVAGALLVQPTGHARIQSITSISNQRKIHPTVHMRSFQAHSDWVNDVILCNRNQSIVTCSNDRMVYLWSTTQTNMYMRLGYHSDHVKCLAYSSIGGWVASGGLDRRVMIWDTMEGRDREIVGFSVSSSVFCHDKSPQSSIYALATNPSGTTLVSGSPDKTIRVWDPRSGKQAIGLRGHRDNIRGLLVSDDGKWVVSASSDTTIKLWSLAHPQRCMVTYTQFEESVWCLYSNHPDLDTFWAGGKEGLVTKMSRRRVGGGDVGERSGTGGANGGGTGERKKGGRLEDELVDCVAICREDGPVHKIVAVDDMFVWTATNKSSINRWRDIPFRQAIVVPNRNTIPEEPGDRIYIPADSIIQQQRAVLGGGRGNPFRKDSTLSHHHQTVNTTSGRQEIAGSYTMDDSLSRSASILSKDGFSLSNAANLSFSVAGGVHSSFNDLDNEGDDEEEEAKVIPVWNTPDHRIEGSAGIVKYMLMNNRMHVVTEDSSGLVSLWDIVLCVKLKDFERPTKLEDGVDFFKKCCDEVNTFEWIANWCTIDTKNGVLTVHLDESKFYEAEVYYESVGQVPPMEDQRVNIGRWVLSYLFISYMHVFRQQIPPAAVMYHDHYFGALTYTQLAAPPDSTSHYLFGQTVYYGPPDLVFTNSSAEVLLQMQIQQQQGNQFPGSPLNPSYMNAAAKESSANTSPGLERKPRFDSLPRDGSTPGISIAAAETESVASGKGSESGEQTGTETPTMLPGPEKPVRLRPRPLIPATRPESVMMVESALSHVQQIIKKPVPYAPNPDELPVIRIPPDVSLLVSCEESPEAACYLDQFRSTVGQIGWVREAMRLHECIPRWVIEAINDKKLKEAPKMSFVMQPHPFSDLPELPNGANRLSSNRMIRLRKLLAYVADQAKITPPLNLVKAALMAQRLQQQHEGPPLDDRKPVPWTGVVNPGSVESLSVGPPPPVSSDTASTKSGVGNIFRRKRSTTSGAVSVNSETAIDSALLKDVNVKELVKPEEYLELVCQDKVNSCWFPQNI</sequence>
<protein>
    <submittedName>
        <fullName evidence="6">WD40 repeat-like protein</fullName>
    </submittedName>
</protein>
<feature type="compositionally biased region" description="Polar residues" evidence="5">
    <location>
        <begin position="970"/>
        <end position="979"/>
    </location>
</feature>
<keyword evidence="2 4" id="KW-0853">WD repeat</keyword>
<feature type="compositionally biased region" description="Basic and acidic residues" evidence="5">
    <location>
        <begin position="934"/>
        <end position="944"/>
    </location>
</feature>
<dbReference type="PANTHER" id="PTHR19862">
    <property type="entry name" value="WD REPEAT-CONTAINING PROTEIN 48"/>
    <property type="match status" value="1"/>
</dbReference>
<dbReference type="SMART" id="SM00320">
    <property type="entry name" value="WD40"/>
    <property type="match status" value="5"/>
</dbReference>
<dbReference type="PRINTS" id="PR00320">
    <property type="entry name" value="GPROTEINBRPT"/>
</dbReference>
<evidence type="ECO:0000256" key="1">
    <source>
        <dbReference type="ARBA" id="ARBA00006917"/>
    </source>
</evidence>
<reference evidence="6 7" key="1">
    <citation type="submission" date="2016-07" db="EMBL/GenBank/DDBJ databases">
        <title>Pervasive Adenine N6-methylation of Active Genes in Fungi.</title>
        <authorList>
            <consortium name="DOE Joint Genome Institute"/>
            <person name="Mondo S.J."/>
            <person name="Dannebaum R.O."/>
            <person name="Kuo R.C."/>
            <person name="Labutti K."/>
            <person name="Haridas S."/>
            <person name="Kuo A."/>
            <person name="Salamov A."/>
            <person name="Ahrendt S.R."/>
            <person name="Lipzen A."/>
            <person name="Sullivan W."/>
            <person name="Andreopoulos W.B."/>
            <person name="Clum A."/>
            <person name="Lindquist E."/>
            <person name="Daum C."/>
            <person name="Ramamoorthy G.K."/>
            <person name="Gryganskyi A."/>
            <person name="Culley D."/>
            <person name="Magnuson J.K."/>
            <person name="James T.Y."/>
            <person name="O'Malley M.A."/>
            <person name="Stajich J.E."/>
            <person name="Spatafora J.W."/>
            <person name="Visel A."/>
            <person name="Grigoriev I.V."/>
        </authorList>
    </citation>
    <scope>NUCLEOTIDE SEQUENCE [LARGE SCALE GENOMIC DNA]</scope>
    <source>
        <strain evidence="6 7">JEL800</strain>
    </source>
</reference>
<feature type="repeat" description="WD" evidence="4">
    <location>
        <begin position="328"/>
        <end position="369"/>
    </location>
</feature>
<feature type="region of interest" description="Disordered" evidence="5">
    <location>
        <begin position="904"/>
        <end position="993"/>
    </location>
</feature>
<feature type="repeat" description="WD" evidence="4">
    <location>
        <begin position="424"/>
        <end position="457"/>
    </location>
</feature>
<feature type="compositionally biased region" description="Gly residues" evidence="5">
    <location>
        <begin position="513"/>
        <end position="523"/>
    </location>
</feature>
<dbReference type="EMBL" id="MCGO01000042">
    <property type="protein sequence ID" value="ORY38779.1"/>
    <property type="molecule type" value="Genomic_DNA"/>
</dbReference>
<dbReference type="SUPFAM" id="SSF50978">
    <property type="entry name" value="WD40 repeat-like"/>
    <property type="match status" value="1"/>
</dbReference>
<evidence type="ECO:0000256" key="2">
    <source>
        <dbReference type="ARBA" id="ARBA00022574"/>
    </source>
</evidence>
<dbReference type="STRING" id="329046.A0A1Y2BVJ6"/>
<feature type="repeat" description="WD" evidence="4">
    <location>
        <begin position="286"/>
        <end position="327"/>
    </location>
</feature>
<dbReference type="Gene3D" id="2.130.10.10">
    <property type="entry name" value="YVTN repeat-like/Quinoprotein amine dehydrogenase"/>
    <property type="match status" value="2"/>
</dbReference>
<evidence type="ECO:0000256" key="4">
    <source>
        <dbReference type="PROSITE-ProRule" id="PRU00221"/>
    </source>
</evidence>
<dbReference type="InterPro" id="IPR051246">
    <property type="entry name" value="WDR48"/>
</dbReference>
<dbReference type="OrthoDB" id="2421129at2759"/>
<comment type="caution">
    <text evidence="6">The sequence shown here is derived from an EMBL/GenBank/DDBJ whole genome shotgun (WGS) entry which is preliminary data.</text>
</comment>
<dbReference type="InterPro" id="IPR019775">
    <property type="entry name" value="WD40_repeat_CS"/>
</dbReference>
<dbReference type="GO" id="GO:0043130">
    <property type="term" value="F:ubiquitin binding"/>
    <property type="evidence" value="ECO:0007669"/>
    <property type="project" value="TreeGrafter"/>
</dbReference>
<dbReference type="PROSITE" id="PS00678">
    <property type="entry name" value="WD_REPEATS_1"/>
    <property type="match status" value="1"/>
</dbReference>
<organism evidence="6 7">
    <name type="scientific">Rhizoclosmatium globosum</name>
    <dbReference type="NCBI Taxonomy" id="329046"/>
    <lineage>
        <taxon>Eukaryota</taxon>
        <taxon>Fungi</taxon>
        <taxon>Fungi incertae sedis</taxon>
        <taxon>Chytridiomycota</taxon>
        <taxon>Chytridiomycota incertae sedis</taxon>
        <taxon>Chytridiomycetes</taxon>
        <taxon>Chytridiales</taxon>
        <taxon>Chytriomycetaceae</taxon>
        <taxon>Rhizoclosmatium</taxon>
    </lineage>
</organism>
<evidence type="ECO:0000313" key="6">
    <source>
        <dbReference type="EMBL" id="ORY38779.1"/>
    </source>
</evidence>
<keyword evidence="7" id="KW-1185">Reference proteome</keyword>
<dbReference type="InterPro" id="IPR020472">
    <property type="entry name" value="WD40_PAC1"/>
</dbReference>